<dbReference type="Proteomes" id="UP001642484">
    <property type="component" value="Unassembled WGS sequence"/>
</dbReference>
<sequence>MYLLDFPLSFLKLLPPSRCQSAVMSNGGVKRKLAVLDRDAFLEKSKAARMQRCPQGHFIKAMYSSLVDAIITDPELMVLPLDDHAIVRGHAVFDTCTLANGCVYRLGLHLDRLFTSAKLAKLKLPFGDSEDENRRRITEIVCETCVASGLKNGGVRYFLTAGPGNFGFTSAGCEPAFYVTVLKSEKDSEATAFAERLDEYGRAVLPDGRLTKSESLQLCDQVPCFLDKPKVFVAGSTGELGRRATLDMLRNGMSLYLGVRDEGRMYEVQYQNRSSTKYQMTVIPDAFIEGGHEKALEMQLQDASVVVDLAGARFGFDILRPGVGLDNEEPERCDLNGTKALVDAAKAK</sequence>
<accession>A0ABP0PK78</accession>
<dbReference type="InterPro" id="IPR036038">
    <property type="entry name" value="Aminotransferase-like"/>
</dbReference>
<protein>
    <recommendedName>
        <fullName evidence="4">Aminodeoxychorismate lyase</fullName>
    </recommendedName>
</protein>
<gene>
    <name evidence="2" type="ORF">CCMP2556_LOCUS37452</name>
</gene>
<dbReference type="Gene3D" id="3.40.50.720">
    <property type="entry name" value="NAD(P)-binding Rossmann-like Domain"/>
    <property type="match status" value="1"/>
</dbReference>
<dbReference type="Gene3D" id="3.30.470.10">
    <property type="match status" value="1"/>
</dbReference>
<dbReference type="InterPro" id="IPR043131">
    <property type="entry name" value="BCAT-like_N"/>
</dbReference>
<evidence type="ECO:0008006" key="4">
    <source>
        <dbReference type="Google" id="ProtNLM"/>
    </source>
</evidence>
<keyword evidence="3" id="KW-1185">Reference proteome</keyword>
<dbReference type="SUPFAM" id="SSF56752">
    <property type="entry name" value="D-aminoacid aminotransferase-like PLP-dependent enzymes"/>
    <property type="match status" value="1"/>
</dbReference>
<name>A0ABP0PK78_9DINO</name>
<evidence type="ECO:0000313" key="3">
    <source>
        <dbReference type="Proteomes" id="UP001642484"/>
    </source>
</evidence>
<dbReference type="PANTHER" id="PTHR42743">
    <property type="entry name" value="AMINO-ACID AMINOTRANSFERASE"/>
    <property type="match status" value="1"/>
</dbReference>
<dbReference type="Pfam" id="PF01063">
    <property type="entry name" value="Aminotran_4"/>
    <property type="match status" value="1"/>
</dbReference>
<reference evidence="2 3" key="1">
    <citation type="submission" date="2024-02" db="EMBL/GenBank/DDBJ databases">
        <authorList>
            <person name="Chen Y."/>
            <person name="Shah S."/>
            <person name="Dougan E. K."/>
            <person name="Thang M."/>
            <person name="Chan C."/>
        </authorList>
    </citation>
    <scope>NUCLEOTIDE SEQUENCE [LARGE SCALE GENOMIC DNA]</scope>
</reference>
<dbReference type="SUPFAM" id="SSF51735">
    <property type="entry name" value="NAD(P)-binding Rossmann-fold domains"/>
    <property type="match status" value="1"/>
</dbReference>
<feature type="non-terminal residue" evidence="2">
    <location>
        <position position="348"/>
    </location>
</feature>
<dbReference type="InterPro" id="IPR050571">
    <property type="entry name" value="Class-IV_PLP-Dep_Aminotrnsfr"/>
</dbReference>
<dbReference type="EMBL" id="CAXAMN010023228">
    <property type="protein sequence ID" value="CAK9076023.1"/>
    <property type="molecule type" value="Genomic_DNA"/>
</dbReference>
<evidence type="ECO:0000256" key="1">
    <source>
        <dbReference type="ARBA" id="ARBA00009320"/>
    </source>
</evidence>
<dbReference type="InterPro" id="IPR001544">
    <property type="entry name" value="Aminotrans_IV"/>
</dbReference>
<dbReference type="PANTHER" id="PTHR42743:SF22">
    <property type="entry name" value="D-AMINO-ACID TRANSAMINASE, CHLOROPLASTIC"/>
    <property type="match status" value="1"/>
</dbReference>
<evidence type="ECO:0000313" key="2">
    <source>
        <dbReference type="EMBL" id="CAK9076023.1"/>
    </source>
</evidence>
<dbReference type="InterPro" id="IPR036291">
    <property type="entry name" value="NAD(P)-bd_dom_sf"/>
</dbReference>
<comment type="caution">
    <text evidence="2">The sequence shown here is derived from an EMBL/GenBank/DDBJ whole genome shotgun (WGS) entry which is preliminary data.</text>
</comment>
<comment type="similarity">
    <text evidence="1">Belongs to the class-IV pyridoxal-phosphate-dependent aminotransferase family.</text>
</comment>
<proteinExistence type="inferred from homology"/>
<organism evidence="2 3">
    <name type="scientific">Durusdinium trenchii</name>
    <dbReference type="NCBI Taxonomy" id="1381693"/>
    <lineage>
        <taxon>Eukaryota</taxon>
        <taxon>Sar</taxon>
        <taxon>Alveolata</taxon>
        <taxon>Dinophyceae</taxon>
        <taxon>Suessiales</taxon>
        <taxon>Symbiodiniaceae</taxon>
        <taxon>Durusdinium</taxon>
    </lineage>
</organism>